<comment type="caution">
    <text evidence="20">The sequence shown here is derived from an EMBL/GenBank/DDBJ whole genome shotgun (WGS) entry which is preliminary data.</text>
</comment>
<evidence type="ECO:0000256" key="5">
    <source>
        <dbReference type="ARBA" id="ARBA00013195"/>
    </source>
</evidence>
<comment type="cofactor">
    <cofactor evidence="2">
        <name>Mn(2+)</name>
        <dbReference type="ChEBI" id="CHEBI:29035"/>
    </cofactor>
</comment>
<dbReference type="InterPro" id="IPR026027">
    <property type="entry name" value="PcS"/>
</dbReference>
<evidence type="ECO:0000256" key="17">
    <source>
        <dbReference type="ARBA" id="ARBA00023264"/>
    </source>
</evidence>
<feature type="transmembrane region" description="Helical" evidence="19">
    <location>
        <begin position="168"/>
        <end position="188"/>
    </location>
</feature>
<feature type="transmembrane region" description="Helical" evidence="19">
    <location>
        <begin position="115"/>
        <end position="132"/>
    </location>
</feature>
<evidence type="ECO:0000256" key="1">
    <source>
        <dbReference type="ARBA" id="ARBA00000958"/>
    </source>
</evidence>
<dbReference type="Proteomes" id="UP001430306">
    <property type="component" value="Unassembled WGS sequence"/>
</dbReference>
<keyword evidence="15" id="KW-0594">Phospholipid biosynthesis</keyword>
<protein>
    <recommendedName>
        <fullName evidence="6">Phosphatidylcholine synthase</fullName>
        <ecNumber evidence="5">2.7.8.24</ecNumber>
    </recommendedName>
    <alternativeName>
        <fullName evidence="18">CDP-diglyceride-choline O-phosphatidyltransferase</fullName>
    </alternativeName>
</protein>
<comment type="subcellular location">
    <subcellularLocation>
        <location evidence="3">Cell inner membrane</location>
        <topology evidence="3">Multi-pass membrane protein</topology>
    </subcellularLocation>
</comment>
<feature type="transmembrane region" description="Helical" evidence="19">
    <location>
        <begin position="92"/>
        <end position="109"/>
    </location>
</feature>
<keyword evidence="12 19" id="KW-1133">Transmembrane helix</keyword>
<evidence type="ECO:0000256" key="9">
    <source>
        <dbReference type="ARBA" id="ARBA00022519"/>
    </source>
</evidence>
<feature type="transmembrane region" description="Helical" evidence="19">
    <location>
        <begin position="144"/>
        <end position="162"/>
    </location>
</feature>
<organism evidence="20 21">
    <name type="scientific">Rhodopirellula halodulae</name>
    <dbReference type="NCBI Taxonomy" id="2894198"/>
    <lineage>
        <taxon>Bacteria</taxon>
        <taxon>Pseudomonadati</taxon>
        <taxon>Planctomycetota</taxon>
        <taxon>Planctomycetia</taxon>
        <taxon>Pirellulales</taxon>
        <taxon>Pirellulaceae</taxon>
        <taxon>Rhodopirellula</taxon>
    </lineage>
</organism>
<evidence type="ECO:0000256" key="10">
    <source>
        <dbReference type="ARBA" id="ARBA00022679"/>
    </source>
</evidence>
<evidence type="ECO:0000256" key="15">
    <source>
        <dbReference type="ARBA" id="ARBA00023209"/>
    </source>
</evidence>
<evidence type="ECO:0000256" key="11">
    <source>
        <dbReference type="ARBA" id="ARBA00022692"/>
    </source>
</evidence>
<feature type="transmembrane region" description="Helical" evidence="19">
    <location>
        <begin position="225"/>
        <end position="244"/>
    </location>
</feature>
<dbReference type="InterPro" id="IPR043130">
    <property type="entry name" value="CDP-OH_PTrfase_TM_dom"/>
</dbReference>
<evidence type="ECO:0000256" key="18">
    <source>
        <dbReference type="ARBA" id="ARBA00033321"/>
    </source>
</evidence>
<evidence type="ECO:0000256" key="14">
    <source>
        <dbReference type="ARBA" id="ARBA00023136"/>
    </source>
</evidence>
<evidence type="ECO:0000256" key="16">
    <source>
        <dbReference type="ARBA" id="ARBA00023211"/>
    </source>
</evidence>
<feature type="transmembrane region" description="Helical" evidence="19">
    <location>
        <begin position="21"/>
        <end position="41"/>
    </location>
</feature>
<evidence type="ECO:0000256" key="2">
    <source>
        <dbReference type="ARBA" id="ARBA00001936"/>
    </source>
</evidence>
<dbReference type="RefSeq" id="WP_230272657.1">
    <property type="nucleotide sequence ID" value="NZ_JAJKFW010000014.1"/>
</dbReference>
<evidence type="ECO:0000256" key="19">
    <source>
        <dbReference type="SAM" id="Phobius"/>
    </source>
</evidence>
<dbReference type="EC" id="2.7.8.24" evidence="5"/>
<keyword evidence="11 19" id="KW-0812">Transmembrane</keyword>
<keyword evidence="7" id="KW-1003">Cell membrane</keyword>
<evidence type="ECO:0000256" key="4">
    <source>
        <dbReference type="ARBA" id="ARBA00010441"/>
    </source>
</evidence>
<keyword evidence="16" id="KW-0464">Manganese</keyword>
<keyword evidence="8" id="KW-0444">Lipid biosynthesis</keyword>
<sequence>MTDNASDDVDFVGKPNSRQRALAYCVHLLTASGIVPAALAMHEIMQPDCDPRVVFLYLLVTTVIDAIDGPLARRFHVKRFAASIDGRTIDDLLDYLTFAFIPLLLVWRMDWLPAGLGWTTTLAMAASLLGFAHRDAKDEANGFFRGFPSYWNIAVFYAGILFQWAGPWSVACLLGCLTALTVSPIRMIYPNLAPQRHRGWILIGAALWSLTLLGMTWDYPLPPPWLLGISLIYPVCYAIASCVLSRTVHNTSFKTAPKIQLRANESPFRES</sequence>
<comment type="similarity">
    <text evidence="4">Belongs to the CDP-alcohol phosphatidyltransferase class-I family.</text>
</comment>
<keyword evidence="13" id="KW-0443">Lipid metabolism</keyword>
<accession>A0ABS8NER4</accession>
<gene>
    <name evidence="20" type="ORF">LOC71_07145</name>
</gene>
<evidence type="ECO:0000313" key="20">
    <source>
        <dbReference type="EMBL" id="MCC9642046.1"/>
    </source>
</evidence>
<proteinExistence type="inferred from homology"/>
<evidence type="ECO:0000256" key="8">
    <source>
        <dbReference type="ARBA" id="ARBA00022516"/>
    </source>
</evidence>
<evidence type="ECO:0000256" key="12">
    <source>
        <dbReference type="ARBA" id="ARBA00022989"/>
    </source>
</evidence>
<dbReference type="PIRSF" id="PIRSF000851">
    <property type="entry name" value="PcS"/>
    <property type="match status" value="1"/>
</dbReference>
<keyword evidence="9" id="KW-0997">Cell inner membrane</keyword>
<keyword evidence="10" id="KW-0808">Transferase</keyword>
<feature type="transmembrane region" description="Helical" evidence="19">
    <location>
        <begin position="200"/>
        <end position="219"/>
    </location>
</feature>
<keyword evidence="21" id="KW-1185">Reference proteome</keyword>
<evidence type="ECO:0000256" key="6">
    <source>
        <dbReference type="ARBA" id="ARBA00015623"/>
    </source>
</evidence>
<dbReference type="Gene3D" id="1.20.120.1760">
    <property type="match status" value="1"/>
</dbReference>
<dbReference type="EMBL" id="JAJKFW010000014">
    <property type="protein sequence ID" value="MCC9642046.1"/>
    <property type="molecule type" value="Genomic_DNA"/>
</dbReference>
<evidence type="ECO:0000256" key="13">
    <source>
        <dbReference type="ARBA" id="ARBA00023098"/>
    </source>
</evidence>
<feature type="transmembrane region" description="Helical" evidence="19">
    <location>
        <begin position="53"/>
        <end position="71"/>
    </location>
</feature>
<reference evidence="20" key="1">
    <citation type="submission" date="2021-11" db="EMBL/GenBank/DDBJ databases">
        <title>Genome sequence.</title>
        <authorList>
            <person name="Sun Q."/>
        </authorList>
    </citation>
    <scope>NUCLEOTIDE SEQUENCE</scope>
    <source>
        <strain evidence="20">JC740</strain>
    </source>
</reference>
<evidence type="ECO:0000256" key="3">
    <source>
        <dbReference type="ARBA" id="ARBA00004429"/>
    </source>
</evidence>
<evidence type="ECO:0000313" key="21">
    <source>
        <dbReference type="Proteomes" id="UP001430306"/>
    </source>
</evidence>
<keyword evidence="17" id="KW-1208">Phospholipid metabolism</keyword>
<keyword evidence="14 19" id="KW-0472">Membrane</keyword>
<name>A0ABS8NER4_9BACT</name>
<comment type="catalytic activity">
    <reaction evidence="1">
        <text>a CDP-1,2-diacyl-sn-glycerol + choline = a 1,2-diacyl-sn-glycero-3-phosphocholine + CMP + H(+)</text>
        <dbReference type="Rhea" id="RHEA:14597"/>
        <dbReference type="ChEBI" id="CHEBI:15354"/>
        <dbReference type="ChEBI" id="CHEBI:15378"/>
        <dbReference type="ChEBI" id="CHEBI:57643"/>
        <dbReference type="ChEBI" id="CHEBI:58332"/>
        <dbReference type="ChEBI" id="CHEBI:60377"/>
        <dbReference type="EC" id="2.7.8.24"/>
    </reaction>
</comment>
<evidence type="ECO:0000256" key="7">
    <source>
        <dbReference type="ARBA" id="ARBA00022475"/>
    </source>
</evidence>